<dbReference type="AlphaFoldDB" id="A0A0E9XEG3"/>
<accession>A0A0E9XEG3</accession>
<name>A0A0E9XEG3_ANGAN</name>
<dbReference type="EMBL" id="GBXM01008499">
    <property type="protein sequence ID" value="JAI00079.1"/>
    <property type="molecule type" value="Transcribed_RNA"/>
</dbReference>
<protein>
    <submittedName>
        <fullName evidence="1">Uncharacterized protein</fullName>
    </submittedName>
</protein>
<proteinExistence type="predicted"/>
<organism evidence="1">
    <name type="scientific">Anguilla anguilla</name>
    <name type="common">European freshwater eel</name>
    <name type="synonym">Muraena anguilla</name>
    <dbReference type="NCBI Taxonomy" id="7936"/>
    <lineage>
        <taxon>Eukaryota</taxon>
        <taxon>Metazoa</taxon>
        <taxon>Chordata</taxon>
        <taxon>Craniata</taxon>
        <taxon>Vertebrata</taxon>
        <taxon>Euteleostomi</taxon>
        <taxon>Actinopterygii</taxon>
        <taxon>Neopterygii</taxon>
        <taxon>Teleostei</taxon>
        <taxon>Anguilliformes</taxon>
        <taxon>Anguillidae</taxon>
        <taxon>Anguilla</taxon>
    </lineage>
</organism>
<sequence>MNLNYVRIGTVNGGFVLVIKLKLKMKDVCVVLHQCSSFAYLIGSIVKAPLVSWTGPFWILAITLSLRPAF</sequence>
<reference evidence="1" key="1">
    <citation type="submission" date="2014-11" db="EMBL/GenBank/DDBJ databases">
        <authorList>
            <person name="Amaro Gonzalez C."/>
        </authorList>
    </citation>
    <scope>NUCLEOTIDE SEQUENCE</scope>
</reference>
<evidence type="ECO:0000313" key="1">
    <source>
        <dbReference type="EMBL" id="JAI00079.1"/>
    </source>
</evidence>
<reference evidence="1" key="2">
    <citation type="journal article" date="2015" name="Fish Shellfish Immunol.">
        <title>Early steps in the European eel (Anguilla anguilla)-Vibrio vulnificus interaction in the gills: Role of the RtxA13 toxin.</title>
        <authorList>
            <person name="Callol A."/>
            <person name="Pajuelo D."/>
            <person name="Ebbesson L."/>
            <person name="Teles M."/>
            <person name="MacKenzie S."/>
            <person name="Amaro C."/>
        </authorList>
    </citation>
    <scope>NUCLEOTIDE SEQUENCE</scope>
</reference>